<dbReference type="AlphaFoldDB" id="A0A7R8XJ72"/>
<evidence type="ECO:0000313" key="2">
    <source>
        <dbReference type="EMBL" id="CAD7248424.1"/>
    </source>
</evidence>
<evidence type="ECO:0000313" key="3">
    <source>
        <dbReference type="Proteomes" id="UP000677054"/>
    </source>
</evidence>
<name>A0A7R8XJ72_9CRUS</name>
<feature type="compositionally biased region" description="Polar residues" evidence="1">
    <location>
        <begin position="31"/>
        <end position="41"/>
    </location>
</feature>
<proteinExistence type="predicted"/>
<keyword evidence="3" id="KW-1185">Reference proteome</keyword>
<gene>
    <name evidence="2" type="ORF">DSTB1V02_LOCUS8237</name>
</gene>
<accession>A0A7R8XJ72</accession>
<dbReference type="OrthoDB" id="5794026at2759"/>
<dbReference type="EMBL" id="CAJPEV010001840">
    <property type="protein sequence ID" value="CAG0894551.1"/>
    <property type="molecule type" value="Genomic_DNA"/>
</dbReference>
<dbReference type="EMBL" id="LR901357">
    <property type="protein sequence ID" value="CAD7248424.1"/>
    <property type="molecule type" value="Genomic_DNA"/>
</dbReference>
<feature type="compositionally biased region" description="Pro residues" evidence="1">
    <location>
        <begin position="50"/>
        <end position="60"/>
    </location>
</feature>
<protein>
    <submittedName>
        <fullName evidence="2">Uncharacterized protein</fullName>
    </submittedName>
</protein>
<dbReference type="Proteomes" id="UP000677054">
    <property type="component" value="Unassembled WGS sequence"/>
</dbReference>
<sequence length="60" mass="6501">MLFESIQDGLYDFPAKEWGWISEEVGRSQRLDPSSLGQGSQPAAVGRGGPSPPVGPEWRS</sequence>
<reference evidence="2" key="1">
    <citation type="submission" date="2020-11" db="EMBL/GenBank/DDBJ databases">
        <authorList>
            <person name="Tran Van P."/>
        </authorList>
    </citation>
    <scope>NUCLEOTIDE SEQUENCE</scope>
</reference>
<feature type="region of interest" description="Disordered" evidence="1">
    <location>
        <begin position="29"/>
        <end position="60"/>
    </location>
</feature>
<organism evidence="2">
    <name type="scientific">Darwinula stevensoni</name>
    <dbReference type="NCBI Taxonomy" id="69355"/>
    <lineage>
        <taxon>Eukaryota</taxon>
        <taxon>Metazoa</taxon>
        <taxon>Ecdysozoa</taxon>
        <taxon>Arthropoda</taxon>
        <taxon>Crustacea</taxon>
        <taxon>Oligostraca</taxon>
        <taxon>Ostracoda</taxon>
        <taxon>Podocopa</taxon>
        <taxon>Podocopida</taxon>
        <taxon>Darwinulocopina</taxon>
        <taxon>Darwinuloidea</taxon>
        <taxon>Darwinulidae</taxon>
        <taxon>Darwinula</taxon>
    </lineage>
</organism>
<evidence type="ECO:0000256" key="1">
    <source>
        <dbReference type="SAM" id="MobiDB-lite"/>
    </source>
</evidence>